<accession>A0ACB8Q9W8</accession>
<dbReference type="EMBL" id="MU273738">
    <property type="protein sequence ID" value="KAI0028603.1"/>
    <property type="molecule type" value="Genomic_DNA"/>
</dbReference>
<evidence type="ECO:0000313" key="2">
    <source>
        <dbReference type="Proteomes" id="UP000814128"/>
    </source>
</evidence>
<sequence length="146" mass="15653">MSARPDVALLRTLAQIADNADALIGQKIRVYGKILAFDDANRWIVLWSGVHAVLVDASLIIEGGAHAARWPTEARGTVFVIGYVEHTHGCPPTFVPPAHMPLGEVIVADGVHLQAIVLRAEPHVDVHEWEAAVEHMAAVGALAAPR</sequence>
<keyword evidence="2" id="KW-1185">Reference proteome</keyword>
<name>A0ACB8Q9W8_9AGAM</name>
<dbReference type="Proteomes" id="UP000814128">
    <property type="component" value="Unassembled WGS sequence"/>
</dbReference>
<protein>
    <submittedName>
        <fullName evidence="1">Uncharacterized protein</fullName>
    </submittedName>
</protein>
<reference evidence="1" key="2">
    <citation type="journal article" date="2022" name="New Phytol.">
        <title>Evolutionary transition to the ectomycorrhizal habit in the genomes of a hyperdiverse lineage of mushroom-forming fungi.</title>
        <authorList>
            <person name="Looney B."/>
            <person name="Miyauchi S."/>
            <person name="Morin E."/>
            <person name="Drula E."/>
            <person name="Courty P.E."/>
            <person name="Kohler A."/>
            <person name="Kuo A."/>
            <person name="LaButti K."/>
            <person name="Pangilinan J."/>
            <person name="Lipzen A."/>
            <person name="Riley R."/>
            <person name="Andreopoulos W."/>
            <person name="He G."/>
            <person name="Johnson J."/>
            <person name="Nolan M."/>
            <person name="Tritt A."/>
            <person name="Barry K.W."/>
            <person name="Grigoriev I.V."/>
            <person name="Nagy L.G."/>
            <person name="Hibbett D."/>
            <person name="Henrissat B."/>
            <person name="Matheny P.B."/>
            <person name="Labbe J."/>
            <person name="Martin F.M."/>
        </authorList>
    </citation>
    <scope>NUCLEOTIDE SEQUENCE</scope>
    <source>
        <strain evidence="1">EC-137</strain>
    </source>
</reference>
<evidence type="ECO:0000313" key="1">
    <source>
        <dbReference type="EMBL" id="KAI0028603.1"/>
    </source>
</evidence>
<gene>
    <name evidence="1" type="ORF">K488DRAFT_89574</name>
</gene>
<comment type="caution">
    <text evidence="1">The sequence shown here is derived from an EMBL/GenBank/DDBJ whole genome shotgun (WGS) entry which is preliminary data.</text>
</comment>
<reference evidence="1" key="1">
    <citation type="submission" date="2021-02" db="EMBL/GenBank/DDBJ databases">
        <authorList>
            <consortium name="DOE Joint Genome Institute"/>
            <person name="Ahrendt S."/>
            <person name="Looney B.P."/>
            <person name="Miyauchi S."/>
            <person name="Morin E."/>
            <person name="Drula E."/>
            <person name="Courty P.E."/>
            <person name="Chicoki N."/>
            <person name="Fauchery L."/>
            <person name="Kohler A."/>
            <person name="Kuo A."/>
            <person name="Labutti K."/>
            <person name="Pangilinan J."/>
            <person name="Lipzen A."/>
            <person name="Riley R."/>
            <person name="Andreopoulos W."/>
            <person name="He G."/>
            <person name="Johnson J."/>
            <person name="Barry K.W."/>
            <person name="Grigoriev I.V."/>
            <person name="Nagy L."/>
            <person name="Hibbett D."/>
            <person name="Henrissat B."/>
            <person name="Matheny P.B."/>
            <person name="Labbe J."/>
            <person name="Martin F."/>
        </authorList>
    </citation>
    <scope>NUCLEOTIDE SEQUENCE</scope>
    <source>
        <strain evidence="1">EC-137</strain>
    </source>
</reference>
<proteinExistence type="predicted"/>
<organism evidence="1 2">
    <name type="scientific">Vararia minispora EC-137</name>
    <dbReference type="NCBI Taxonomy" id="1314806"/>
    <lineage>
        <taxon>Eukaryota</taxon>
        <taxon>Fungi</taxon>
        <taxon>Dikarya</taxon>
        <taxon>Basidiomycota</taxon>
        <taxon>Agaricomycotina</taxon>
        <taxon>Agaricomycetes</taxon>
        <taxon>Russulales</taxon>
        <taxon>Lachnocladiaceae</taxon>
        <taxon>Vararia</taxon>
    </lineage>
</organism>